<organism evidence="3 4">
    <name type="scientific">Labilibaculum filiforme</name>
    <dbReference type="NCBI Taxonomy" id="1940526"/>
    <lineage>
        <taxon>Bacteria</taxon>
        <taxon>Pseudomonadati</taxon>
        <taxon>Bacteroidota</taxon>
        <taxon>Bacteroidia</taxon>
        <taxon>Marinilabiliales</taxon>
        <taxon>Marinifilaceae</taxon>
        <taxon>Labilibaculum</taxon>
    </lineage>
</organism>
<keyword evidence="1" id="KW-0732">Signal</keyword>
<sequence>MKKIFKYIPVLFFMLLFTSCLKSGLDDLPAYEEANIDSFKFEYRWVVKNGDNDQLKLYPMNVAATIDTIANTVDCVITVPNPTDVGTKPKDDFPTAIREQVTVNNLVGYCSISTAATMKPVGDAPELGVVADYSVTPIQYEITAANGTSKIWTVTISDFIK</sequence>
<dbReference type="RefSeq" id="WP_218972274.1">
    <property type="nucleotide sequence ID" value="NZ_MVDD01000015.1"/>
</dbReference>
<feature type="signal peptide" evidence="1">
    <location>
        <begin position="1"/>
        <end position="22"/>
    </location>
</feature>
<feature type="chain" id="PRO_5014632579" description="DUF5018 domain-containing protein" evidence="1">
    <location>
        <begin position="23"/>
        <end position="161"/>
    </location>
</feature>
<dbReference type="PROSITE" id="PS51257">
    <property type="entry name" value="PROKAR_LIPOPROTEIN"/>
    <property type="match status" value="1"/>
</dbReference>
<comment type="caution">
    <text evidence="3">The sequence shown here is derived from an EMBL/GenBank/DDBJ whole genome shotgun (WGS) entry which is preliminary data.</text>
</comment>
<name>A0A2N3HTG4_9BACT</name>
<dbReference type="Proteomes" id="UP000233535">
    <property type="component" value="Unassembled WGS sequence"/>
</dbReference>
<dbReference type="EMBL" id="MVDD01000015">
    <property type="protein sequence ID" value="PKQ61342.1"/>
    <property type="molecule type" value="Genomic_DNA"/>
</dbReference>
<gene>
    <name evidence="3" type="ORF">BZG02_16255</name>
</gene>
<evidence type="ECO:0000259" key="2">
    <source>
        <dbReference type="Pfam" id="PF22243"/>
    </source>
</evidence>
<evidence type="ECO:0000313" key="3">
    <source>
        <dbReference type="EMBL" id="PKQ61342.1"/>
    </source>
</evidence>
<dbReference type="Gene3D" id="2.60.40.4120">
    <property type="match status" value="1"/>
</dbReference>
<dbReference type="AlphaFoldDB" id="A0A2N3HTG4"/>
<accession>A0A2N3HTG4</accession>
<keyword evidence="4" id="KW-1185">Reference proteome</keyword>
<reference evidence="3 4" key="1">
    <citation type="journal article" date="2017" name="Front. Microbiol.">
        <title>Labilibaculum manganireducens gen. nov., sp. nov. and Labilibaculum filiforme sp. nov., Novel Bacteroidetes Isolated from Subsurface Sediments of the Baltic Sea.</title>
        <authorList>
            <person name="Vandieken V."/>
            <person name="Marshall I.P."/>
            <person name="Niemann H."/>
            <person name="Engelen B."/>
            <person name="Cypionka H."/>
        </authorList>
    </citation>
    <scope>NUCLEOTIDE SEQUENCE [LARGE SCALE GENOMIC DNA]</scope>
    <source>
        <strain evidence="3 4">59.16B</strain>
    </source>
</reference>
<evidence type="ECO:0000313" key="4">
    <source>
        <dbReference type="Proteomes" id="UP000233535"/>
    </source>
</evidence>
<dbReference type="Pfam" id="PF22243">
    <property type="entry name" value="DUF5018-rel"/>
    <property type="match status" value="1"/>
</dbReference>
<protein>
    <recommendedName>
        <fullName evidence="2">DUF5018 domain-containing protein</fullName>
    </recommendedName>
</protein>
<dbReference type="InterPro" id="IPR054460">
    <property type="entry name" value="DUF5018-rel"/>
</dbReference>
<evidence type="ECO:0000256" key="1">
    <source>
        <dbReference type="SAM" id="SignalP"/>
    </source>
</evidence>
<feature type="domain" description="DUF5018" evidence="2">
    <location>
        <begin position="36"/>
        <end position="155"/>
    </location>
</feature>
<proteinExistence type="predicted"/>